<gene>
    <name evidence="1" type="ORF">V6N12_040256</name>
</gene>
<accession>A0ABR2E356</accession>
<sequence length="89" mass="10306">MRQGKEKTKARKSVSEILSDMKRDFSADPEYWDWLARLEMSDASSTEEKNDDAMLFKLQKAVQVYEKAEAVGCLTEEPLQWKTKVLTCI</sequence>
<protein>
    <submittedName>
        <fullName evidence="1">Uncharacterized protein</fullName>
    </submittedName>
</protein>
<evidence type="ECO:0000313" key="2">
    <source>
        <dbReference type="Proteomes" id="UP001472677"/>
    </source>
</evidence>
<comment type="caution">
    <text evidence="1">The sequence shown here is derived from an EMBL/GenBank/DDBJ whole genome shotgun (WGS) entry which is preliminary data.</text>
</comment>
<evidence type="ECO:0000313" key="1">
    <source>
        <dbReference type="EMBL" id="KAK8551625.1"/>
    </source>
</evidence>
<dbReference type="Proteomes" id="UP001472677">
    <property type="component" value="Unassembled WGS sequence"/>
</dbReference>
<name>A0ABR2E356_9ROSI</name>
<keyword evidence="2" id="KW-1185">Reference proteome</keyword>
<reference evidence="1 2" key="1">
    <citation type="journal article" date="2024" name="G3 (Bethesda)">
        <title>Genome assembly of Hibiscus sabdariffa L. provides insights into metabolisms of medicinal natural products.</title>
        <authorList>
            <person name="Kim T."/>
        </authorList>
    </citation>
    <scope>NUCLEOTIDE SEQUENCE [LARGE SCALE GENOMIC DNA]</scope>
    <source>
        <strain evidence="1">TK-2024</strain>
        <tissue evidence="1">Old leaves</tissue>
    </source>
</reference>
<organism evidence="1 2">
    <name type="scientific">Hibiscus sabdariffa</name>
    <name type="common">roselle</name>
    <dbReference type="NCBI Taxonomy" id="183260"/>
    <lineage>
        <taxon>Eukaryota</taxon>
        <taxon>Viridiplantae</taxon>
        <taxon>Streptophyta</taxon>
        <taxon>Embryophyta</taxon>
        <taxon>Tracheophyta</taxon>
        <taxon>Spermatophyta</taxon>
        <taxon>Magnoliopsida</taxon>
        <taxon>eudicotyledons</taxon>
        <taxon>Gunneridae</taxon>
        <taxon>Pentapetalae</taxon>
        <taxon>rosids</taxon>
        <taxon>malvids</taxon>
        <taxon>Malvales</taxon>
        <taxon>Malvaceae</taxon>
        <taxon>Malvoideae</taxon>
        <taxon>Hibiscus</taxon>
    </lineage>
</organism>
<proteinExistence type="predicted"/>
<dbReference type="EMBL" id="JBBPBM010000020">
    <property type="protein sequence ID" value="KAK8551625.1"/>
    <property type="molecule type" value="Genomic_DNA"/>
</dbReference>